<comment type="catalytic activity">
    <reaction evidence="1 7">
        <text>a beta-lactam + H2O = a substituted beta-amino acid</text>
        <dbReference type="Rhea" id="RHEA:20401"/>
        <dbReference type="ChEBI" id="CHEBI:15377"/>
        <dbReference type="ChEBI" id="CHEBI:35627"/>
        <dbReference type="ChEBI" id="CHEBI:140347"/>
        <dbReference type="EC" id="3.5.2.6"/>
    </reaction>
</comment>
<dbReference type="AlphaFoldDB" id="A0A6G9VUX2"/>
<dbReference type="InterPro" id="IPR050515">
    <property type="entry name" value="Beta-lactam/transpept"/>
</dbReference>
<evidence type="ECO:0000256" key="3">
    <source>
        <dbReference type="ARBA" id="ARBA00012865"/>
    </source>
</evidence>
<dbReference type="Proteomes" id="UP000502831">
    <property type="component" value="Chromosome"/>
</dbReference>
<dbReference type="InterPro" id="IPR012338">
    <property type="entry name" value="Beta-lactam/transpept-like"/>
</dbReference>
<dbReference type="PANTHER" id="PTHR30627:SF6">
    <property type="entry name" value="BETA-LACTAMASE YBXI-RELATED"/>
    <property type="match status" value="1"/>
</dbReference>
<protein>
    <recommendedName>
        <fullName evidence="3 7">Beta-lactamase</fullName>
        <ecNumber evidence="3 7">3.5.2.6</ecNumber>
    </recommendedName>
</protein>
<comment type="similarity">
    <text evidence="2 7">Belongs to the class-D beta-lactamase family.</text>
</comment>
<dbReference type="EC" id="3.5.2.6" evidence="3 7"/>
<evidence type="ECO:0000256" key="5">
    <source>
        <dbReference type="ARBA" id="ARBA00022801"/>
    </source>
</evidence>
<evidence type="ECO:0000256" key="6">
    <source>
        <dbReference type="ARBA" id="ARBA00023251"/>
    </source>
</evidence>
<dbReference type="EMBL" id="CP039734">
    <property type="protein sequence ID" value="QIR77348.1"/>
    <property type="molecule type" value="Genomic_DNA"/>
</dbReference>
<dbReference type="NCBIfam" id="NF012161">
    <property type="entry name" value="bla_class_D_main"/>
    <property type="match status" value="1"/>
</dbReference>
<evidence type="ECO:0000313" key="8">
    <source>
        <dbReference type="EMBL" id="QIR77348.1"/>
    </source>
</evidence>
<dbReference type="OrthoDB" id="9762883at2"/>
<dbReference type="InterPro" id="IPR001460">
    <property type="entry name" value="PCN-bd_Tpept"/>
</dbReference>
<reference evidence="8 9" key="1">
    <citation type="journal article" date="2017" name="Environ. Sci. Technol.">
        <title>Organohalide Respiration with Chlorinated Ethenes under Low pH Conditions.</title>
        <authorList>
            <person name="Yang Y."/>
            <person name="Capiro N.L."/>
            <person name="Marcet T.F."/>
            <person name="Yan J."/>
            <person name="Pennell K.D."/>
            <person name="Loffler F.E."/>
        </authorList>
    </citation>
    <scope>NUCLEOTIDE SEQUENCE [LARGE SCALE GENOMIC DNA]</scope>
    <source>
        <strain evidence="8 9">ACSDCE</strain>
    </source>
</reference>
<sequence length="258" mass="29637">MPMFLKVIFVLGLFCSLYAEDAMIAKLFDDETITGTMLIESLDGTEHSVYNDERANMPLLPASTFKIPNTLIALQEGVVNADSIIVWDKVERSVRAWNQDQTLKSAFKSSCVWCYQSFARKIGLEKYNEYLQKLHYGNETTGHNVERFWLDGELRISAYEQIAFLKKLYKNALPFQQEHMDLLKSIMIDEQGENYIIRAKTGWAVPKDAEHHGWYVGYVESPKGVYFFATNLVIESTDELPLRKLMTVQALKNKGIVE</sequence>
<dbReference type="Pfam" id="PF00905">
    <property type="entry name" value="Transpeptidase"/>
    <property type="match status" value="1"/>
</dbReference>
<evidence type="ECO:0000256" key="1">
    <source>
        <dbReference type="ARBA" id="ARBA00001526"/>
    </source>
</evidence>
<dbReference type="InterPro" id="IPR002137">
    <property type="entry name" value="Beta-lactam_class-D_AS"/>
</dbReference>
<keyword evidence="4" id="KW-0732">Signal</keyword>
<dbReference type="GO" id="GO:0046677">
    <property type="term" value="P:response to antibiotic"/>
    <property type="evidence" value="ECO:0007669"/>
    <property type="project" value="UniProtKB-UniRule"/>
</dbReference>
<evidence type="ECO:0000256" key="7">
    <source>
        <dbReference type="RuleBase" id="RU361140"/>
    </source>
</evidence>
<keyword evidence="6 7" id="KW-0046">Antibiotic resistance</keyword>
<dbReference type="GO" id="GO:0017001">
    <property type="term" value="P:antibiotic catabolic process"/>
    <property type="evidence" value="ECO:0007669"/>
    <property type="project" value="InterPro"/>
</dbReference>
<dbReference type="PROSITE" id="PS00337">
    <property type="entry name" value="BETA_LACTAMASE_D"/>
    <property type="match status" value="1"/>
</dbReference>
<name>A0A6G9VUX2_9BACT</name>
<accession>A0A6G9VUX2</accession>
<dbReference type="SUPFAM" id="SSF56601">
    <property type="entry name" value="beta-lactamase/transpeptidase-like"/>
    <property type="match status" value="1"/>
</dbReference>
<dbReference type="GO" id="GO:0008658">
    <property type="term" value="F:penicillin binding"/>
    <property type="evidence" value="ECO:0007669"/>
    <property type="project" value="InterPro"/>
</dbReference>
<dbReference type="PANTHER" id="PTHR30627">
    <property type="entry name" value="PEPTIDOGLYCAN D,D-TRANSPEPTIDASE"/>
    <property type="match status" value="1"/>
</dbReference>
<evidence type="ECO:0000256" key="4">
    <source>
        <dbReference type="ARBA" id="ARBA00022729"/>
    </source>
</evidence>
<evidence type="ECO:0000313" key="9">
    <source>
        <dbReference type="Proteomes" id="UP000502831"/>
    </source>
</evidence>
<keyword evidence="5 7" id="KW-0378">Hydrolase</keyword>
<dbReference type="GO" id="GO:0005886">
    <property type="term" value="C:plasma membrane"/>
    <property type="evidence" value="ECO:0007669"/>
    <property type="project" value="TreeGrafter"/>
</dbReference>
<dbReference type="GO" id="GO:0008800">
    <property type="term" value="F:beta-lactamase activity"/>
    <property type="evidence" value="ECO:0007669"/>
    <property type="project" value="UniProtKB-UniRule"/>
</dbReference>
<dbReference type="Gene3D" id="3.40.710.10">
    <property type="entry name" value="DD-peptidase/beta-lactamase superfamily"/>
    <property type="match status" value="1"/>
</dbReference>
<evidence type="ECO:0000256" key="2">
    <source>
        <dbReference type="ARBA" id="ARBA00007898"/>
    </source>
</evidence>
<dbReference type="GO" id="GO:0071555">
    <property type="term" value="P:cell wall organization"/>
    <property type="evidence" value="ECO:0007669"/>
    <property type="project" value="TreeGrafter"/>
</dbReference>
<proteinExistence type="inferred from homology"/>
<organism evidence="8 9">
    <name type="scientific">Sulfurospirillum diekertiae</name>
    <dbReference type="NCBI Taxonomy" id="1854492"/>
    <lineage>
        <taxon>Bacteria</taxon>
        <taxon>Pseudomonadati</taxon>
        <taxon>Campylobacterota</taxon>
        <taxon>Epsilonproteobacteria</taxon>
        <taxon>Campylobacterales</taxon>
        <taxon>Sulfurospirillaceae</taxon>
        <taxon>Sulfurospirillum</taxon>
    </lineage>
</organism>
<gene>
    <name evidence="8" type="primary">blaOXA</name>
    <name evidence="8" type="ORF">FA584_12710</name>
</gene>